<proteinExistence type="predicted"/>
<gene>
    <name evidence="2" type="ORF">GXN76_10675</name>
</gene>
<dbReference type="CDD" id="cd04301">
    <property type="entry name" value="NAT_SF"/>
    <property type="match status" value="1"/>
</dbReference>
<keyword evidence="2" id="KW-0808">Transferase</keyword>
<dbReference type="PROSITE" id="PS51186">
    <property type="entry name" value="GNAT"/>
    <property type="match status" value="1"/>
</dbReference>
<dbReference type="Gene3D" id="3.40.630.30">
    <property type="match status" value="1"/>
</dbReference>
<reference evidence="2 3" key="1">
    <citation type="submission" date="2020-01" db="EMBL/GenBank/DDBJ databases">
        <authorList>
            <person name="Gulvik C.A."/>
            <person name="Batra D.G."/>
        </authorList>
    </citation>
    <scope>NUCLEOTIDE SEQUENCE [LARGE SCALE GENOMIC DNA]</scope>
    <source>
        <strain evidence="2 3">W9323</strain>
    </source>
</reference>
<sequence>MKIVQWSLRPSVPDDLHFVFQLNKQNMRHYVEKIRGWDDEAEWQDMKSKFQPGHDRIIVVGKEDSGVLAVDTTDKEIFLRHIELLPRYHNIGIGTMLIQQLLNRSKKTGRSVRLTVLKDNPAVRLYQRLGFVITKKMPLKYEMTAKPTSR</sequence>
<dbReference type="KEGG" id="kpul:GXN76_10675"/>
<dbReference type="Pfam" id="PF00583">
    <property type="entry name" value="Acetyltransf_1"/>
    <property type="match status" value="1"/>
</dbReference>
<protein>
    <submittedName>
        <fullName evidence="2">GNAT family N-acetyltransferase</fullName>
    </submittedName>
</protein>
<dbReference type="Proteomes" id="UP000503088">
    <property type="component" value="Chromosome"/>
</dbReference>
<keyword evidence="3" id="KW-1185">Reference proteome</keyword>
<dbReference type="RefSeq" id="WP_173223015.1">
    <property type="nucleotide sequence ID" value="NZ_CP048104.1"/>
</dbReference>
<dbReference type="InterPro" id="IPR000182">
    <property type="entry name" value="GNAT_dom"/>
</dbReference>
<name>A0A7D4B301_9BACL</name>
<organism evidence="2 3">
    <name type="scientific">Kroppenstedtia pulmonis</name>
    <dbReference type="NCBI Taxonomy" id="1380685"/>
    <lineage>
        <taxon>Bacteria</taxon>
        <taxon>Bacillati</taxon>
        <taxon>Bacillota</taxon>
        <taxon>Bacilli</taxon>
        <taxon>Bacillales</taxon>
        <taxon>Thermoactinomycetaceae</taxon>
        <taxon>Kroppenstedtia</taxon>
    </lineage>
</organism>
<evidence type="ECO:0000313" key="3">
    <source>
        <dbReference type="Proteomes" id="UP000503088"/>
    </source>
</evidence>
<feature type="domain" description="N-acetyltransferase" evidence="1">
    <location>
        <begin position="6"/>
        <end position="150"/>
    </location>
</feature>
<dbReference type="EMBL" id="CP048104">
    <property type="protein sequence ID" value="QKG84886.1"/>
    <property type="molecule type" value="Genomic_DNA"/>
</dbReference>
<evidence type="ECO:0000313" key="2">
    <source>
        <dbReference type="EMBL" id="QKG84886.1"/>
    </source>
</evidence>
<dbReference type="AlphaFoldDB" id="A0A7D4B301"/>
<dbReference type="InterPro" id="IPR016181">
    <property type="entry name" value="Acyl_CoA_acyltransferase"/>
</dbReference>
<evidence type="ECO:0000259" key="1">
    <source>
        <dbReference type="PROSITE" id="PS51186"/>
    </source>
</evidence>
<dbReference type="SUPFAM" id="SSF55729">
    <property type="entry name" value="Acyl-CoA N-acyltransferases (Nat)"/>
    <property type="match status" value="1"/>
</dbReference>
<dbReference type="GO" id="GO:0016747">
    <property type="term" value="F:acyltransferase activity, transferring groups other than amino-acyl groups"/>
    <property type="evidence" value="ECO:0007669"/>
    <property type="project" value="InterPro"/>
</dbReference>
<accession>A0A7D4B301</accession>